<accession>A0ABM7JAT3</accession>
<sequence length="66" mass="7154">MATTTWFKISETAEHARLSPDIIRGAIRSGDLPSYAPTPGGRDIRLKASDTDAWIESKPYVPPGPS</sequence>
<dbReference type="Proteomes" id="UP000466831">
    <property type="component" value="Chromosome"/>
</dbReference>
<feature type="domain" description="Helix-turn-helix" evidence="1">
    <location>
        <begin position="6"/>
        <end position="58"/>
    </location>
</feature>
<dbReference type="Pfam" id="PF12728">
    <property type="entry name" value="HTH_17"/>
    <property type="match status" value="1"/>
</dbReference>
<organism evidence="2 3">
    <name type="scientific">Mycobacterium marseillense</name>
    <dbReference type="NCBI Taxonomy" id="701042"/>
    <lineage>
        <taxon>Bacteria</taxon>
        <taxon>Bacillati</taxon>
        <taxon>Actinomycetota</taxon>
        <taxon>Actinomycetes</taxon>
        <taxon>Mycobacteriales</taxon>
        <taxon>Mycobacteriaceae</taxon>
        <taxon>Mycobacterium</taxon>
        <taxon>Mycobacterium avium complex (MAC)</taxon>
    </lineage>
</organism>
<keyword evidence="3" id="KW-1185">Reference proteome</keyword>
<gene>
    <name evidence="2" type="ORF">MMARJ_17530</name>
</gene>
<evidence type="ECO:0000259" key="1">
    <source>
        <dbReference type="Pfam" id="PF12728"/>
    </source>
</evidence>
<proteinExistence type="predicted"/>
<dbReference type="InterPro" id="IPR041657">
    <property type="entry name" value="HTH_17"/>
</dbReference>
<evidence type="ECO:0000313" key="3">
    <source>
        <dbReference type="Proteomes" id="UP000466831"/>
    </source>
</evidence>
<dbReference type="EMBL" id="AP022584">
    <property type="protein sequence ID" value="BBY11013.1"/>
    <property type="molecule type" value="Genomic_DNA"/>
</dbReference>
<evidence type="ECO:0000313" key="2">
    <source>
        <dbReference type="EMBL" id="BBY11013.1"/>
    </source>
</evidence>
<protein>
    <recommendedName>
        <fullName evidence="1">Helix-turn-helix domain-containing protein</fullName>
    </recommendedName>
</protein>
<name>A0ABM7JAT3_9MYCO</name>
<reference evidence="2 3" key="1">
    <citation type="journal article" date="2019" name="Emerg. Microbes Infect.">
        <title>Comprehensive subspecies identification of 175 nontuberculous mycobacteria species based on 7547 genomic profiles.</title>
        <authorList>
            <person name="Matsumoto Y."/>
            <person name="Kinjo T."/>
            <person name="Motooka D."/>
            <person name="Nabeya D."/>
            <person name="Jung N."/>
            <person name="Uechi K."/>
            <person name="Horii T."/>
            <person name="Iida T."/>
            <person name="Fujita J."/>
            <person name="Nakamura S."/>
        </authorList>
    </citation>
    <scope>NUCLEOTIDE SEQUENCE [LARGE SCALE GENOMIC DNA]</scope>
    <source>
        <strain evidence="2 3">JCM 17324</strain>
    </source>
</reference>